<evidence type="ECO:0000256" key="5">
    <source>
        <dbReference type="SAM" id="MobiDB-lite"/>
    </source>
</evidence>
<comment type="subcellular location">
    <subcellularLocation>
        <location evidence="1">Membrane</location>
        <topology evidence="1">Multi-pass membrane protein</topology>
    </subcellularLocation>
</comment>
<protein>
    <recommendedName>
        <fullName evidence="9">COPI associated protein</fullName>
    </recommendedName>
</protein>
<keyword evidence="8" id="KW-1185">Reference proteome</keyword>
<dbReference type="GeneID" id="92363380"/>
<dbReference type="KEGG" id="loi:92363380"/>
<dbReference type="PANTHER" id="PTHR28128:SF1">
    <property type="entry name" value="GOLGI APPARATUS MEMBRANE PROTEIN TVP15"/>
    <property type="match status" value="1"/>
</dbReference>
<feature type="transmembrane region" description="Helical" evidence="6">
    <location>
        <begin position="25"/>
        <end position="43"/>
    </location>
</feature>
<comment type="caution">
    <text evidence="7">The sequence shown here is derived from an EMBL/GenBank/DDBJ whole genome shotgun (WGS) entry which is preliminary data.</text>
</comment>
<feature type="transmembrane region" description="Helical" evidence="6">
    <location>
        <begin position="49"/>
        <end position="69"/>
    </location>
</feature>
<keyword evidence="2 6" id="KW-0812">Transmembrane</keyword>
<dbReference type="Pfam" id="PF08507">
    <property type="entry name" value="COPI_assoc"/>
    <property type="match status" value="1"/>
</dbReference>
<feature type="compositionally biased region" description="Low complexity" evidence="5">
    <location>
        <begin position="170"/>
        <end position="197"/>
    </location>
</feature>
<evidence type="ECO:0000256" key="1">
    <source>
        <dbReference type="ARBA" id="ARBA00004141"/>
    </source>
</evidence>
<sequence length="277" mass="29696">MDPNRRVESRAPESQSCWQRNWPRAFLFMSAAVVVLSFVGIILSLAKIVLSPSVVLLDMYCLLFSLLGLSAELRQFSVLRRVVYVWMKFFYFLVYYRARGIFYIFFGILLLGNGVAEIMGGIVAIALGAVMLLVGVVVGLPEFEDPAEAKRVQEEFQRYYGGGSPSAADGAPSAAAGAPSATTAAPASPAAKSGAQADPPAVSASANLYREYNFGDSPTREESRTFSNPGSGANPYEDRSSFQGLEANMFAADSASAIKLPMQEAGLTRGEGQSALN</sequence>
<dbReference type="RefSeq" id="XP_067066078.1">
    <property type="nucleotide sequence ID" value="XM_067209446.1"/>
</dbReference>
<dbReference type="EMBL" id="JAFHLR010000004">
    <property type="protein sequence ID" value="KAG5487881.1"/>
    <property type="molecule type" value="Genomic_DNA"/>
</dbReference>
<feature type="transmembrane region" description="Helical" evidence="6">
    <location>
        <begin position="118"/>
        <end position="141"/>
    </location>
</feature>
<reference evidence="8" key="2">
    <citation type="journal article" date="2021" name="Sci. Data">
        <title>Chromosome-scale genome sequencing, assembly and annotation of six genomes from subfamily Leishmaniinae.</title>
        <authorList>
            <person name="Almutairi H."/>
            <person name="Urbaniak M.D."/>
            <person name="Bates M.D."/>
            <person name="Jariyapan N."/>
            <person name="Kwakye-Nuako G."/>
            <person name="Thomaz Soccol V."/>
            <person name="Al-Salem W.S."/>
            <person name="Dillon R.J."/>
            <person name="Bates P.A."/>
            <person name="Gatherer D."/>
        </authorList>
    </citation>
    <scope>NUCLEOTIDE SEQUENCE [LARGE SCALE GENOMIC DNA]</scope>
</reference>
<evidence type="ECO:0000256" key="6">
    <source>
        <dbReference type="SAM" id="Phobius"/>
    </source>
</evidence>
<evidence type="ECO:0000256" key="2">
    <source>
        <dbReference type="ARBA" id="ARBA00022692"/>
    </source>
</evidence>
<gene>
    <name evidence="7" type="ORF">LSCM4_07562</name>
</gene>
<evidence type="ECO:0000256" key="4">
    <source>
        <dbReference type="ARBA" id="ARBA00023136"/>
    </source>
</evidence>
<name>A0A836KUV4_9TRYP</name>
<feature type="region of interest" description="Disordered" evidence="5">
    <location>
        <begin position="170"/>
        <end position="199"/>
    </location>
</feature>
<dbReference type="GO" id="GO:0016020">
    <property type="term" value="C:membrane"/>
    <property type="evidence" value="ECO:0007669"/>
    <property type="project" value="UniProtKB-SubCell"/>
</dbReference>
<organism evidence="7 8">
    <name type="scientific">Leishmania orientalis</name>
    <dbReference type="NCBI Taxonomy" id="2249476"/>
    <lineage>
        <taxon>Eukaryota</taxon>
        <taxon>Discoba</taxon>
        <taxon>Euglenozoa</taxon>
        <taxon>Kinetoplastea</taxon>
        <taxon>Metakinetoplastina</taxon>
        <taxon>Trypanosomatida</taxon>
        <taxon>Trypanosomatidae</taxon>
        <taxon>Leishmaniinae</taxon>
        <taxon>Leishmania</taxon>
    </lineage>
</organism>
<dbReference type="PANTHER" id="PTHR28128">
    <property type="entry name" value="GOLGI APPARATUS MEMBRANE PROTEIN TVP15"/>
    <property type="match status" value="1"/>
</dbReference>
<keyword evidence="4 6" id="KW-0472">Membrane</keyword>
<evidence type="ECO:0008006" key="9">
    <source>
        <dbReference type="Google" id="ProtNLM"/>
    </source>
</evidence>
<reference evidence="8" key="1">
    <citation type="journal article" date="2021" name="Microbiol. Resour. Announc.">
        <title>LGAAP: Leishmaniinae Genome Assembly and Annotation Pipeline.</title>
        <authorList>
            <person name="Almutairi H."/>
            <person name="Urbaniak M.D."/>
            <person name="Bates M.D."/>
            <person name="Jariyapan N."/>
            <person name="Kwakye-Nuako G."/>
            <person name="Thomaz-Soccol V."/>
            <person name="Al-Salem W.S."/>
            <person name="Dillon R.J."/>
            <person name="Bates P.A."/>
            <person name="Gatherer D."/>
        </authorList>
    </citation>
    <scope>NUCLEOTIDE SEQUENCE [LARGE SCALE GENOMIC DNA]</scope>
</reference>
<evidence type="ECO:0000313" key="8">
    <source>
        <dbReference type="Proteomes" id="UP000674143"/>
    </source>
</evidence>
<dbReference type="InterPro" id="IPR013714">
    <property type="entry name" value="Golgi_TVP15"/>
</dbReference>
<proteinExistence type="predicted"/>
<evidence type="ECO:0000313" key="7">
    <source>
        <dbReference type="EMBL" id="KAG5487881.1"/>
    </source>
</evidence>
<feature type="transmembrane region" description="Helical" evidence="6">
    <location>
        <begin position="89"/>
        <end position="112"/>
    </location>
</feature>
<dbReference type="Proteomes" id="UP000674143">
    <property type="component" value="Unassembled WGS sequence"/>
</dbReference>
<feature type="region of interest" description="Disordered" evidence="5">
    <location>
        <begin position="213"/>
        <end position="241"/>
    </location>
</feature>
<evidence type="ECO:0000256" key="3">
    <source>
        <dbReference type="ARBA" id="ARBA00022989"/>
    </source>
</evidence>
<accession>A0A836KUV4</accession>
<keyword evidence="3 6" id="KW-1133">Transmembrane helix</keyword>
<dbReference type="AlphaFoldDB" id="A0A836KUV4"/>